<proteinExistence type="predicted"/>
<gene>
    <name evidence="1" type="ORF">LVIROSA_LOCUS3793</name>
</gene>
<evidence type="ECO:0000313" key="2">
    <source>
        <dbReference type="Proteomes" id="UP001157418"/>
    </source>
</evidence>
<dbReference type="AlphaFoldDB" id="A0AAU9LNN5"/>
<accession>A0AAU9LNN5</accession>
<reference evidence="1 2" key="1">
    <citation type="submission" date="2022-01" db="EMBL/GenBank/DDBJ databases">
        <authorList>
            <person name="Xiong W."/>
            <person name="Schranz E."/>
        </authorList>
    </citation>
    <scope>NUCLEOTIDE SEQUENCE [LARGE SCALE GENOMIC DNA]</scope>
</reference>
<dbReference type="Proteomes" id="UP001157418">
    <property type="component" value="Unassembled WGS sequence"/>
</dbReference>
<comment type="caution">
    <text evidence="1">The sequence shown here is derived from an EMBL/GenBank/DDBJ whole genome shotgun (WGS) entry which is preliminary data.</text>
</comment>
<evidence type="ECO:0000313" key="1">
    <source>
        <dbReference type="EMBL" id="CAH1415987.1"/>
    </source>
</evidence>
<organism evidence="1 2">
    <name type="scientific">Lactuca virosa</name>
    <dbReference type="NCBI Taxonomy" id="75947"/>
    <lineage>
        <taxon>Eukaryota</taxon>
        <taxon>Viridiplantae</taxon>
        <taxon>Streptophyta</taxon>
        <taxon>Embryophyta</taxon>
        <taxon>Tracheophyta</taxon>
        <taxon>Spermatophyta</taxon>
        <taxon>Magnoliopsida</taxon>
        <taxon>eudicotyledons</taxon>
        <taxon>Gunneridae</taxon>
        <taxon>Pentapetalae</taxon>
        <taxon>asterids</taxon>
        <taxon>campanulids</taxon>
        <taxon>Asterales</taxon>
        <taxon>Asteraceae</taxon>
        <taxon>Cichorioideae</taxon>
        <taxon>Cichorieae</taxon>
        <taxon>Lactucinae</taxon>
        <taxon>Lactuca</taxon>
    </lineage>
</organism>
<dbReference type="EMBL" id="CAKMRJ010000002">
    <property type="protein sequence ID" value="CAH1415987.1"/>
    <property type="molecule type" value="Genomic_DNA"/>
</dbReference>
<keyword evidence="2" id="KW-1185">Reference proteome</keyword>
<name>A0AAU9LNN5_9ASTR</name>
<sequence>MGHGFIGVMGAVGAGPTFGIRALGSTRGICEEVLCEPVVVESPAQKPSTKKLNSKSYHGEAMLVGRANVGLSISEWPIYEKDDNTIYKMLTTSKNYMLILKKCLWLNRGEDQIKDIFGLEFEES</sequence>
<protein>
    <submittedName>
        <fullName evidence="1">Uncharacterized protein</fullName>
    </submittedName>
</protein>